<comment type="caution">
    <text evidence="1">The sequence shown here is derived from an EMBL/GenBank/DDBJ whole genome shotgun (WGS) entry which is preliminary data.</text>
</comment>
<protein>
    <recommendedName>
        <fullName evidence="3">RXLR phytopathogen effector protein WY-domain domain-containing protein</fullName>
    </recommendedName>
</protein>
<organism evidence="1 2">
    <name type="scientific">Phytophthora oleae</name>
    <dbReference type="NCBI Taxonomy" id="2107226"/>
    <lineage>
        <taxon>Eukaryota</taxon>
        <taxon>Sar</taxon>
        <taxon>Stramenopiles</taxon>
        <taxon>Oomycota</taxon>
        <taxon>Peronosporomycetes</taxon>
        <taxon>Peronosporales</taxon>
        <taxon>Peronosporaceae</taxon>
        <taxon>Phytophthora</taxon>
    </lineage>
</organism>
<proteinExistence type="predicted"/>
<dbReference type="EMBL" id="JBIMZQ010000026">
    <property type="protein sequence ID" value="KAL3663736.1"/>
    <property type="molecule type" value="Genomic_DNA"/>
</dbReference>
<evidence type="ECO:0000313" key="1">
    <source>
        <dbReference type="EMBL" id="KAL3663736.1"/>
    </source>
</evidence>
<keyword evidence="2" id="KW-1185">Reference proteome</keyword>
<dbReference type="Proteomes" id="UP001632037">
    <property type="component" value="Unassembled WGS sequence"/>
</dbReference>
<name>A0ABD3FBR6_9STRA</name>
<gene>
    <name evidence="1" type="ORF">V7S43_011151</name>
</gene>
<sequence length="173" mass="19650">MDILEKNPGNGAIKSVAAAYGDDVVATILQTAKKVSNHKLSPYDVFKLLKLDDAASKPLNSPALDVWTSYLTLFNYVNPGKETTMIKTFTKAYGDEALAKMLLSAKEVAATEYLAKNLQLAQFTRWMRRKGQNPDKVYINVFKLDPKLKTIPELHMSILNQYHRFYQLHLRKN</sequence>
<dbReference type="AlphaFoldDB" id="A0ABD3FBR6"/>
<evidence type="ECO:0008006" key="3">
    <source>
        <dbReference type="Google" id="ProtNLM"/>
    </source>
</evidence>
<evidence type="ECO:0000313" key="2">
    <source>
        <dbReference type="Proteomes" id="UP001632037"/>
    </source>
</evidence>
<reference evidence="1 2" key="1">
    <citation type="submission" date="2024-09" db="EMBL/GenBank/DDBJ databases">
        <title>Genome sequencing and assembly of Phytophthora oleae, isolate VK10A, causative agent of rot of olive drupes.</title>
        <authorList>
            <person name="Conti Taguali S."/>
            <person name="Riolo M."/>
            <person name="La Spada F."/>
            <person name="Cacciola S.O."/>
            <person name="Dionisio G."/>
        </authorList>
    </citation>
    <scope>NUCLEOTIDE SEQUENCE [LARGE SCALE GENOMIC DNA]</scope>
    <source>
        <strain evidence="1 2">VK10A</strain>
    </source>
</reference>
<accession>A0ABD3FBR6</accession>